<gene>
    <name evidence="2" type="ORF">F0357_01860</name>
</gene>
<feature type="domain" description="NAD(P)-binding" evidence="1">
    <location>
        <begin position="19"/>
        <end position="142"/>
    </location>
</feature>
<proteinExistence type="predicted"/>
<dbReference type="SUPFAM" id="SSF51735">
    <property type="entry name" value="NAD(P)-binding Rossmann-fold domains"/>
    <property type="match status" value="1"/>
</dbReference>
<sequence length="338" mass="36806">MTTDANTKGAATGTALVLGATGGIGGEMAATLVARGWQVRALHRDPAKAGRRNGIEWRTGDAMRPADVIAAAEDATLIVHAVNPPGYRRWAELVLPMLDSSLAAARSSGARILLPGTIYNYGPDAFPLLTPEAPQNALTRKGRIRVEMERRMAAAAADGVRALVVRAGDYFGPRARNNWFGQMVKPGRPVTAIAYPGRPGIGHAWAYLPDLAETMMRIVEREAELAPFEVFHFGGHWDEDGRHMTDAIRRAVGRPDLPVRGFPWPIVRLAAPFVTTFREVLEMRYLWRERVQLDNRKLLAFLGTEPHTPIEQAVRTTLIGLGCLAPKAGGASGVRTLE</sequence>
<evidence type="ECO:0000313" key="2">
    <source>
        <dbReference type="EMBL" id="MQT11439.1"/>
    </source>
</evidence>
<comment type="caution">
    <text evidence="2">The sequence shown here is derived from an EMBL/GenBank/DDBJ whole genome shotgun (WGS) entry which is preliminary data.</text>
</comment>
<dbReference type="Pfam" id="PF13460">
    <property type="entry name" value="NAD_binding_10"/>
    <property type="match status" value="1"/>
</dbReference>
<dbReference type="Gene3D" id="3.40.50.720">
    <property type="entry name" value="NAD(P)-binding Rossmann-like Domain"/>
    <property type="match status" value="1"/>
</dbReference>
<protein>
    <submittedName>
        <fullName evidence="2">NAD(P)H-binding protein</fullName>
    </submittedName>
</protein>
<dbReference type="RefSeq" id="WP_153478100.1">
    <property type="nucleotide sequence ID" value="NZ_VWNA01000001.1"/>
</dbReference>
<dbReference type="Proteomes" id="UP000332515">
    <property type="component" value="Unassembled WGS sequence"/>
</dbReference>
<organism evidence="2 3">
    <name type="scientific">Segnochrobactrum spirostomi</name>
    <dbReference type="NCBI Taxonomy" id="2608987"/>
    <lineage>
        <taxon>Bacteria</taxon>
        <taxon>Pseudomonadati</taxon>
        <taxon>Pseudomonadota</taxon>
        <taxon>Alphaproteobacteria</taxon>
        <taxon>Hyphomicrobiales</taxon>
        <taxon>Segnochrobactraceae</taxon>
        <taxon>Segnochrobactrum</taxon>
    </lineage>
</organism>
<evidence type="ECO:0000259" key="1">
    <source>
        <dbReference type="Pfam" id="PF13460"/>
    </source>
</evidence>
<keyword evidence="3" id="KW-1185">Reference proteome</keyword>
<name>A0A6A7Y0A7_9HYPH</name>
<accession>A0A6A7Y0A7</accession>
<evidence type="ECO:0000313" key="3">
    <source>
        <dbReference type="Proteomes" id="UP000332515"/>
    </source>
</evidence>
<dbReference type="InterPro" id="IPR036291">
    <property type="entry name" value="NAD(P)-bd_dom_sf"/>
</dbReference>
<dbReference type="AlphaFoldDB" id="A0A6A7Y0A7"/>
<reference evidence="2 3" key="1">
    <citation type="submission" date="2019-09" db="EMBL/GenBank/DDBJ databases">
        <title>Segnochrobactrum spirostomi gen. nov., sp. nov., isolated from the ciliate Spirostomum cf. yagiui and description of a novel family, Segnochrobactraceae fam. nov. within the order Rhizobiales of the class Alphaproteobacteria.</title>
        <authorList>
            <person name="Akter S."/>
            <person name="Shazib S.U.A."/>
            <person name="Shin M.K."/>
        </authorList>
    </citation>
    <scope>NUCLEOTIDE SEQUENCE [LARGE SCALE GENOMIC DNA]</scope>
    <source>
        <strain evidence="2 3">Sp-1</strain>
    </source>
</reference>
<dbReference type="InterPro" id="IPR016040">
    <property type="entry name" value="NAD(P)-bd_dom"/>
</dbReference>
<dbReference type="EMBL" id="VWNA01000001">
    <property type="protein sequence ID" value="MQT11439.1"/>
    <property type="molecule type" value="Genomic_DNA"/>
</dbReference>